<gene>
    <name evidence="1" type="ORF">SAMN04488526_0014</name>
</gene>
<keyword evidence="2" id="KW-1185">Reference proteome</keyword>
<reference evidence="1 2" key="1">
    <citation type="submission" date="2016-10" db="EMBL/GenBank/DDBJ databases">
        <authorList>
            <person name="de Groot N.N."/>
        </authorList>
    </citation>
    <scope>NUCLEOTIDE SEQUENCE [LARGE SCALE GENOMIC DNA]</scope>
    <source>
        <strain evidence="1 2">DSM 14858</strain>
    </source>
</reference>
<dbReference type="RefSeq" id="WP_281243185.1">
    <property type="nucleotide sequence ID" value="NZ_FNZQ01000001.1"/>
</dbReference>
<dbReference type="AlphaFoldDB" id="A0A1H7F6K5"/>
<proteinExistence type="predicted"/>
<protein>
    <submittedName>
        <fullName evidence="1">Uncharacterized protein</fullName>
    </submittedName>
</protein>
<organism evidence="1 2">
    <name type="scientific">Jannaschia helgolandensis</name>
    <dbReference type="NCBI Taxonomy" id="188906"/>
    <lineage>
        <taxon>Bacteria</taxon>
        <taxon>Pseudomonadati</taxon>
        <taxon>Pseudomonadota</taxon>
        <taxon>Alphaproteobacteria</taxon>
        <taxon>Rhodobacterales</taxon>
        <taxon>Roseobacteraceae</taxon>
        <taxon>Jannaschia</taxon>
    </lineage>
</organism>
<name>A0A1H7F6K5_9RHOB</name>
<dbReference type="EMBL" id="FNZQ01000001">
    <property type="protein sequence ID" value="SEK21686.1"/>
    <property type="molecule type" value="Genomic_DNA"/>
</dbReference>
<evidence type="ECO:0000313" key="2">
    <source>
        <dbReference type="Proteomes" id="UP000199283"/>
    </source>
</evidence>
<accession>A0A1H7F6K5</accession>
<sequence length="41" mass="4481">MRTLAMFVTMSGLALLIGIATFQTFGPTDAMEQWNMQSGRG</sequence>
<evidence type="ECO:0000313" key="1">
    <source>
        <dbReference type="EMBL" id="SEK21686.1"/>
    </source>
</evidence>
<dbReference type="Proteomes" id="UP000199283">
    <property type="component" value="Unassembled WGS sequence"/>
</dbReference>